<evidence type="ECO:0000259" key="8">
    <source>
        <dbReference type="PROSITE" id="PS50011"/>
    </source>
</evidence>
<keyword evidence="4" id="KW-0547">Nucleotide-binding</keyword>
<dbReference type="Gene3D" id="3.30.200.20">
    <property type="entry name" value="Phosphorylase Kinase, domain 1"/>
    <property type="match status" value="1"/>
</dbReference>
<dbReference type="PROSITE" id="PS00108">
    <property type="entry name" value="PROTEIN_KINASE_ST"/>
    <property type="match status" value="1"/>
</dbReference>
<reference evidence="9 10" key="1">
    <citation type="submission" date="2017-06" db="EMBL/GenBank/DDBJ databases">
        <authorList>
            <person name="Kim H.J."/>
            <person name="Triplett B.A."/>
        </authorList>
    </citation>
    <scope>NUCLEOTIDE SEQUENCE [LARGE SCALE GENOMIC DNA]</scope>
    <source>
        <strain evidence="9 10">DSM 14713</strain>
    </source>
</reference>
<organism evidence="9 10">
    <name type="scientific">Melittangium boletus DSM 14713</name>
    <dbReference type="NCBI Taxonomy" id="1294270"/>
    <lineage>
        <taxon>Bacteria</taxon>
        <taxon>Pseudomonadati</taxon>
        <taxon>Myxococcota</taxon>
        <taxon>Myxococcia</taxon>
        <taxon>Myxococcales</taxon>
        <taxon>Cystobacterineae</taxon>
        <taxon>Archangiaceae</taxon>
        <taxon>Melittangium</taxon>
    </lineage>
</organism>
<dbReference type="AlphaFoldDB" id="A0A250IEV7"/>
<keyword evidence="3" id="KW-0808">Transferase</keyword>
<sequence>MMAVENVPGGHIPRNPLTSAPTDVRLMSIHAQNPAPRPPEPDPLLGACLGSFRLTRKLDQGGMGAVYLGEHVGIGSRVAIKVLHPRLATSPQVLRRFHTEARAVNLIGHENIVSVIDIQPAPPRPYLVMEYLEGEPLSALLARGPVHPEVAIALLSQVCDALEATHARGIVHRDLKPENLFLVRRGQGPAFVKVLDFGVAKLLDAEERTTDTAEGAVIGSADYMAPEQSRAEPVDGRSDLYALGVIAYQLVTGRLPFVEKTLTALLLAHQTKPPPSPTSVRAEVPPALSSVILRALAKDPENRYPSASTMRGALQVALAQGFALPGPVRTPPPLSAFVLRPALALPVRVTRPEPGLPSERLRCSELTRAGLFLCTEQGLPPLLSRVTVALEHPDGELACECEVVRHVRPDEARAWGMAPGFGVQLVSPSISFKAAVAHLLLGQPLDTLKPPIDPATEAEVEQVLAPYRERGTEDLYAVLALPWDKDCEELRLRAHRAQGALERLRERPISPVLRARVDAVLERVRKAGDTLGHPRPRAMYDAERGNFHGVARCLAAGLTLAQLEELRRDFLARHPHTWSSLRAHLARAEADQRAGRLEFAREAYERALLLDPLSLELHRHYVSVCRALGTSGRGEPGNKASGT</sequence>
<dbReference type="PANTHER" id="PTHR43289:SF34">
    <property type="entry name" value="SERINE_THREONINE-PROTEIN KINASE YBDM-RELATED"/>
    <property type="match status" value="1"/>
</dbReference>
<dbReference type="Gene3D" id="1.10.510.10">
    <property type="entry name" value="Transferase(Phosphotransferase) domain 1"/>
    <property type="match status" value="1"/>
</dbReference>
<gene>
    <name evidence="9" type="ORF">MEBOL_003132</name>
</gene>
<dbReference type="EMBL" id="CP022163">
    <property type="protein sequence ID" value="ATB29677.1"/>
    <property type="molecule type" value="Genomic_DNA"/>
</dbReference>
<dbReference type="GO" id="GO:0005524">
    <property type="term" value="F:ATP binding"/>
    <property type="evidence" value="ECO:0007669"/>
    <property type="project" value="UniProtKB-KW"/>
</dbReference>
<dbReference type="InterPro" id="IPR000719">
    <property type="entry name" value="Prot_kinase_dom"/>
</dbReference>
<evidence type="ECO:0000256" key="6">
    <source>
        <dbReference type="ARBA" id="ARBA00022840"/>
    </source>
</evidence>
<keyword evidence="5" id="KW-0418">Kinase</keyword>
<dbReference type="Gene3D" id="2.40.10.220">
    <property type="entry name" value="predicted glycosyltransferase like domains"/>
    <property type="match status" value="1"/>
</dbReference>
<evidence type="ECO:0000313" key="9">
    <source>
        <dbReference type="EMBL" id="ATB29677.1"/>
    </source>
</evidence>
<evidence type="ECO:0000256" key="2">
    <source>
        <dbReference type="ARBA" id="ARBA00022527"/>
    </source>
</evidence>
<dbReference type="SMART" id="SM00220">
    <property type="entry name" value="S_TKc"/>
    <property type="match status" value="1"/>
</dbReference>
<keyword evidence="6" id="KW-0067">ATP-binding</keyword>
<dbReference type="CDD" id="cd14014">
    <property type="entry name" value="STKc_PknB_like"/>
    <property type="match status" value="1"/>
</dbReference>
<evidence type="ECO:0000313" key="10">
    <source>
        <dbReference type="Proteomes" id="UP000217289"/>
    </source>
</evidence>
<feature type="region of interest" description="Disordered" evidence="7">
    <location>
        <begin position="1"/>
        <end position="20"/>
    </location>
</feature>
<keyword evidence="2" id="KW-0723">Serine/threonine-protein kinase</keyword>
<dbReference type="Proteomes" id="UP000217289">
    <property type="component" value="Chromosome"/>
</dbReference>
<feature type="domain" description="Protein kinase" evidence="8">
    <location>
        <begin position="52"/>
        <end position="318"/>
    </location>
</feature>
<evidence type="ECO:0000256" key="4">
    <source>
        <dbReference type="ARBA" id="ARBA00022741"/>
    </source>
</evidence>
<dbReference type="InterPro" id="IPR008271">
    <property type="entry name" value="Ser/Thr_kinase_AS"/>
</dbReference>
<dbReference type="PANTHER" id="PTHR43289">
    <property type="entry name" value="MITOGEN-ACTIVATED PROTEIN KINASE KINASE KINASE 20-RELATED"/>
    <property type="match status" value="1"/>
</dbReference>
<dbReference type="KEGG" id="mbd:MEBOL_003132"/>
<dbReference type="PROSITE" id="PS50011">
    <property type="entry name" value="PROTEIN_KINASE_DOM"/>
    <property type="match status" value="1"/>
</dbReference>
<accession>A0A250IEV7</accession>
<evidence type="ECO:0000256" key="3">
    <source>
        <dbReference type="ARBA" id="ARBA00022679"/>
    </source>
</evidence>
<dbReference type="FunFam" id="1.10.510.10:FF:000021">
    <property type="entry name" value="Serine/threonine protein kinase"/>
    <property type="match status" value="1"/>
</dbReference>
<dbReference type="Pfam" id="PF00069">
    <property type="entry name" value="Pkinase"/>
    <property type="match status" value="1"/>
</dbReference>
<dbReference type="SUPFAM" id="SSF56112">
    <property type="entry name" value="Protein kinase-like (PK-like)"/>
    <property type="match status" value="1"/>
</dbReference>
<evidence type="ECO:0000256" key="7">
    <source>
        <dbReference type="SAM" id="MobiDB-lite"/>
    </source>
</evidence>
<keyword evidence="10" id="KW-1185">Reference proteome</keyword>
<proteinExistence type="predicted"/>
<evidence type="ECO:0000256" key="1">
    <source>
        <dbReference type="ARBA" id="ARBA00012513"/>
    </source>
</evidence>
<protein>
    <recommendedName>
        <fullName evidence="1">non-specific serine/threonine protein kinase</fullName>
        <ecNumber evidence="1">2.7.11.1</ecNumber>
    </recommendedName>
</protein>
<dbReference type="InterPro" id="IPR011009">
    <property type="entry name" value="Kinase-like_dom_sf"/>
</dbReference>
<name>A0A250IEV7_9BACT</name>
<dbReference type="EC" id="2.7.11.1" evidence="1"/>
<evidence type="ECO:0000256" key="5">
    <source>
        <dbReference type="ARBA" id="ARBA00022777"/>
    </source>
</evidence>
<dbReference type="GO" id="GO:0004674">
    <property type="term" value="F:protein serine/threonine kinase activity"/>
    <property type="evidence" value="ECO:0007669"/>
    <property type="project" value="UniProtKB-KW"/>
</dbReference>